<protein>
    <submittedName>
        <fullName evidence="2">Neuroendocrine convertase 1-like</fullName>
    </submittedName>
</protein>
<feature type="signal peptide" evidence="1">
    <location>
        <begin position="1"/>
        <end position="27"/>
    </location>
</feature>
<organism evidence="2 3">
    <name type="scientific">Aphis craccivora</name>
    <name type="common">Cowpea aphid</name>
    <dbReference type="NCBI Taxonomy" id="307492"/>
    <lineage>
        <taxon>Eukaryota</taxon>
        <taxon>Metazoa</taxon>
        <taxon>Ecdysozoa</taxon>
        <taxon>Arthropoda</taxon>
        <taxon>Hexapoda</taxon>
        <taxon>Insecta</taxon>
        <taxon>Pterygota</taxon>
        <taxon>Neoptera</taxon>
        <taxon>Paraneoptera</taxon>
        <taxon>Hemiptera</taxon>
        <taxon>Sternorrhyncha</taxon>
        <taxon>Aphidomorpha</taxon>
        <taxon>Aphidoidea</taxon>
        <taxon>Aphididae</taxon>
        <taxon>Aphidini</taxon>
        <taxon>Aphis</taxon>
        <taxon>Aphis</taxon>
    </lineage>
</organism>
<comment type="caution">
    <text evidence="2">The sequence shown here is derived from an EMBL/GenBank/DDBJ whole genome shotgun (WGS) entry which is preliminary data.</text>
</comment>
<dbReference type="OrthoDB" id="10488833at2759"/>
<reference evidence="2 3" key="1">
    <citation type="submission" date="2019-08" db="EMBL/GenBank/DDBJ databases">
        <title>Whole genome of Aphis craccivora.</title>
        <authorList>
            <person name="Voronova N.V."/>
            <person name="Shulinski R.S."/>
            <person name="Bandarenka Y.V."/>
            <person name="Zhorov D.G."/>
            <person name="Warner D."/>
        </authorList>
    </citation>
    <scope>NUCLEOTIDE SEQUENCE [LARGE SCALE GENOMIC DNA]</scope>
    <source>
        <strain evidence="2">180601</strain>
        <tissue evidence="2">Whole Body</tissue>
    </source>
</reference>
<evidence type="ECO:0000256" key="1">
    <source>
        <dbReference type="SAM" id="SignalP"/>
    </source>
</evidence>
<keyword evidence="1" id="KW-0732">Signal</keyword>
<dbReference type="InterPro" id="IPR038466">
    <property type="entry name" value="S8_pro-domain_sf"/>
</dbReference>
<feature type="chain" id="PRO_5026122714" evidence="1">
    <location>
        <begin position="28"/>
        <end position="67"/>
    </location>
</feature>
<evidence type="ECO:0000313" key="2">
    <source>
        <dbReference type="EMBL" id="KAF0773045.1"/>
    </source>
</evidence>
<dbReference type="Proteomes" id="UP000478052">
    <property type="component" value="Unassembled WGS sequence"/>
</dbReference>
<gene>
    <name evidence="2" type="ORF">FWK35_00001247</name>
</gene>
<evidence type="ECO:0000313" key="3">
    <source>
        <dbReference type="Proteomes" id="UP000478052"/>
    </source>
</evidence>
<sequence length="67" mass="7518">MYLFINMRLSSTLLLLVSNACVFSAWASSDSDVKYFTNEWLAHVPLGEMVARTVARDVGMRYDGPVT</sequence>
<proteinExistence type="predicted"/>
<name>A0A6G0ZNH1_APHCR</name>
<dbReference type="Gene3D" id="3.30.70.850">
    <property type="entry name" value="Peptidase S8, pro-domain"/>
    <property type="match status" value="1"/>
</dbReference>
<dbReference type="EMBL" id="VUJU01000103">
    <property type="protein sequence ID" value="KAF0773045.1"/>
    <property type="molecule type" value="Genomic_DNA"/>
</dbReference>
<keyword evidence="3" id="KW-1185">Reference proteome</keyword>
<accession>A0A6G0ZNH1</accession>
<dbReference type="AlphaFoldDB" id="A0A6G0ZNH1"/>